<sequence length="335" mass="38099">MTTEENSNTSDSLFKHIFKWRLPLSKQTKHRANDTKGSRKDENLSDDVVKIAEGGFSKVYRVRDSNTGQHAVLKEMSITEWSDTVPSSIIREISLLREMNHPNIVRLLNVQQRNIIVNLVFENLDCDLHEFIHRNDFSANPLLIKSFMHQILSALAYCHAHKILHRDLKPRNVLVDVSNKIVKLADFGLARPFGEPDTIYTSNVGTCWYRAPELLLYSEEYTGQIDVWSLGCMFGEMVSGQCVFQGAGQDDELIAIYSVLGTPTKETWPEVATSRTLVPSQEYAAIDLKRIVPRLEPEGLDLFSRMLVLNPNKRITVEAALNHPYFKDLNSKGKP</sequence>
<reference evidence="1 2" key="1">
    <citation type="journal article" date="2022" name="DNA Res.">
        <title>Chromosomal-level genome assembly of the orchid tree Bauhinia variegata (Leguminosae; Cercidoideae) supports the allotetraploid origin hypothesis of Bauhinia.</title>
        <authorList>
            <person name="Zhong Y."/>
            <person name="Chen Y."/>
            <person name="Zheng D."/>
            <person name="Pang J."/>
            <person name="Liu Y."/>
            <person name="Luo S."/>
            <person name="Meng S."/>
            <person name="Qian L."/>
            <person name="Wei D."/>
            <person name="Dai S."/>
            <person name="Zhou R."/>
        </authorList>
    </citation>
    <scope>NUCLEOTIDE SEQUENCE [LARGE SCALE GENOMIC DNA]</scope>
    <source>
        <strain evidence="1">BV-YZ2020</strain>
    </source>
</reference>
<organism evidence="1 2">
    <name type="scientific">Bauhinia variegata</name>
    <name type="common">Purple orchid tree</name>
    <name type="synonym">Phanera variegata</name>
    <dbReference type="NCBI Taxonomy" id="167791"/>
    <lineage>
        <taxon>Eukaryota</taxon>
        <taxon>Viridiplantae</taxon>
        <taxon>Streptophyta</taxon>
        <taxon>Embryophyta</taxon>
        <taxon>Tracheophyta</taxon>
        <taxon>Spermatophyta</taxon>
        <taxon>Magnoliopsida</taxon>
        <taxon>eudicotyledons</taxon>
        <taxon>Gunneridae</taxon>
        <taxon>Pentapetalae</taxon>
        <taxon>rosids</taxon>
        <taxon>fabids</taxon>
        <taxon>Fabales</taxon>
        <taxon>Fabaceae</taxon>
        <taxon>Cercidoideae</taxon>
        <taxon>Cercideae</taxon>
        <taxon>Bauhiniinae</taxon>
        <taxon>Bauhinia</taxon>
    </lineage>
</organism>
<dbReference type="EMBL" id="CM039432">
    <property type="protein sequence ID" value="KAI4333365.1"/>
    <property type="molecule type" value="Genomic_DNA"/>
</dbReference>
<keyword evidence="2" id="KW-1185">Reference proteome</keyword>
<proteinExistence type="predicted"/>
<evidence type="ECO:0000313" key="1">
    <source>
        <dbReference type="EMBL" id="KAI4333365.1"/>
    </source>
</evidence>
<dbReference type="Proteomes" id="UP000828941">
    <property type="component" value="Chromosome 7"/>
</dbReference>
<evidence type="ECO:0000313" key="2">
    <source>
        <dbReference type="Proteomes" id="UP000828941"/>
    </source>
</evidence>
<accession>A0ACB9NF72</accession>
<comment type="caution">
    <text evidence="1">The sequence shown here is derived from an EMBL/GenBank/DDBJ whole genome shotgun (WGS) entry which is preliminary data.</text>
</comment>
<name>A0ACB9NF72_BAUVA</name>
<protein>
    <submittedName>
        <fullName evidence="1">Uncharacterized protein</fullName>
    </submittedName>
</protein>
<gene>
    <name evidence="1" type="ORF">L6164_018189</name>
</gene>